<comment type="caution">
    <text evidence="2">The sequence shown here is derived from an EMBL/GenBank/DDBJ whole genome shotgun (WGS) entry which is preliminary data.</text>
</comment>
<protein>
    <submittedName>
        <fullName evidence="2">Lysosomal acid lipase/cholesteryl ester hydrolase</fullName>
    </submittedName>
</protein>
<dbReference type="Proteomes" id="UP000728185">
    <property type="component" value="Unassembled WGS sequence"/>
</dbReference>
<dbReference type="GO" id="GO:0016787">
    <property type="term" value="F:hydrolase activity"/>
    <property type="evidence" value="ECO:0007669"/>
    <property type="project" value="UniProtKB-KW"/>
</dbReference>
<dbReference type="GO" id="GO:0006629">
    <property type="term" value="P:lipid metabolic process"/>
    <property type="evidence" value="ECO:0007669"/>
    <property type="project" value="InterPro"/>
</dbReference>
<gene>
    <name evidence="2" type="ORF">FBUS_06408</name>
</gene>
<dbReference type="InterPro" id="IPR029058">
    <property type="entry name" value="AB_hydrolase_fold"/>
</dbReference>
<sequence>MVGRRAYTALACQFLLLFVNAGLPFAHTNTFFFFRWYLPDPEVMENVTEIIRSHGYDTQEHTVETRDGYILCLIRMRNLERMPKGNFGTFCIQVATQVVSNSLMMRGCQIALAQFSRNPELQSRVGVFIALAPAAFLGHVTSPVRVIAHYARTLENVWDLFGHGEFFPSSQLVRFLSQWLCRYSRVPWVCKNVIFLFAGFDEGNTNMTRLPVYLAHTPAGTSVRNIVHYCQAMTSDRFQQFDYGEAINMEKYGQETPPEYDLSTFNVSTFLYHGGNDWLAVVTDVNKLVSHIQQTVIKRYLLPSYNHLDFVWALDAADLVYPTVLKHLLEN</sequence>
<proteinExistence type="predicted"/>
<dbReference type="InterPro" id="IPR006693">
    <property type="entry name" value="AB_hydrolase_lipase"/>
</dbReference>
<accession>A0A8E0RWU6</accession>
<dbReference type="AlphaFoldDB" id="A0A8E0RWU6"/>
<dbReference type="Pfam" id="PF04083">
    <property type="entry name" value="Abhydro_lipase"/>
    <property type="match status" value="1"/>
</dbReference>
<dbReference type="Gene3D" id="3.40.50.1820">
    <property type="entry name" value="alpha/beta hydrolase"/>
    <property type="match status" value="2"/>
</dbReference>
<dbReference type="EMBL" id="LUCM01005123">
    <property type="protein sequence ID" value="KAA0193306.1"/>
    <property type="molecule type" value="Genomic_DNA"/>
</dbReference>
<keyword evidence="3" id="KW-1185">Reference proteome</keyword>
<feature type="domain" description="Partial AB-hydrolase lipase" evidence="1">
    <location>
        <begin position="47"/>
        <end position="80"/>
    </location>
</feature>
<keyword evidence="2" id="KW-0378">Hydrolase</keyword>
<dbReference type="PANTHER" id="PTHR11005">
    <property type="entry name" value="LYSOSOMAL ACID LIPASE-RELATED"/>
    <property type="match status" value="1"/>
</dbReference>
<reference evidence="2" key="1">
    <citation type="submission" date="2019-05" db="EMBL/GenBank/DDBJ databases">
        <title>Annotation for the trematode Fasciolopsis buski.</title>
        <authorList>
            <person name="Choi Y.-J."/>
        </authorList>
    </citation>
    <scope>NUCLEOTIDE SEQUENCE</scope>
    <source>
        <strain evidence="2">HT</strain>
        <tissue evidence="2">Whole worm</tissue>
    </source>
</reference>
<dbReference type="OrthoDB" id="9974421at2759"/>
<evidence type="ECO:0000313" key="2">
    <source>
        <dbReference type="EMBL" id="KAA0193306.1"/>
    </source>
</evidence>
<name>A0A8E0RWU6_9TREM</name>
<evidence type="ECO:0000259" key="1">
    <source>
        <dbReference type="Pfam" id="PF04083"/>
    </source>
</evidence>
<evidence type="ECO:0000313" key="3">
    <source>
        <dbReference type="Proteomes" id="UP000728185"/>
    </source>
</evidence>
<organism evidence="2 3">
    <name type="scientific">Fasciolopsis buskii</name>
    <dbReference type="NCBI Taxonomy" id="27845"/>
    <lineage>
        <taxon>Eukaryota</taxon>
        <taxon>Metazoa</taxon>
        <taxon>Spiralia</taxon>
        <taxon>Lophotrochozoa</taxon>
        <taxon>Platyhelminthes</taxon>
        <taxon>Trematoda</taxon>
        <taxon>Digenea</taxon>
        <taxon>Plagiorchiida</taxon>
        <taxon>Echinostomata</taxon>
        <taxon>Echinostomatoidea</taxon>
        <taxon>Fasciolidae</taxon>
        <taxon>Fasciolopsis</taxon>
    </lineage>
</organism>
<dbReference type="SUPFAM" id="SSF53474">
    <property type="entry name" value="alpha/beta-Hydrolases"/>
    <property type="match status" value="1"/>
</dbReference>